<dbReference type="EMBL" id="NMVJ01000001">
    <property type="protein sequence ID" value="OYN92039.1"/>
    <property type="molecule type" value="Genomic_DNA"/>
</dbReference>
<evidence type="ECO:0000313" key="2">
    <source>
        <dbReference type="EMBL" id="OYN92039.1"/>
    </source>
</evidence>
<dbReference type="InterPro" id="IPR036291">
    <property type="entry name" value="NAD(P)-bd_dom_sf"/>
</dbReference>
<dbReference type="Gene3D" id="3.40.50.720">
    <property type="entry name" value="NAD(P)-binding Rossmann-like Domain"/>
    <property type="match status" value="1"/>
</dbReference>
<organism evidence="2 3">
    <name type="scientific">Parenemella sanctibonifatiensis</name>
    <dbReference type="NCBI Taxonomy" id="2016505"/>
    <lineage>
        <taxon>Bacteria</taxon>
        <taxon>Bacillati</taxon>
        <taxon>Actinomycetota</taxon>
        <taxon>Actinomycetes</taxon>
        <taxon>Propionibacteriales</taxon>
        <taxon>Propionibacteriaceae</taxon>
        <taxon>Parenemella</taxon>
    </lineage>
</organism>
<protein>
    <submittedName>
        <fullName evidence="2">NADH-flavin reductase</fullName>
    </submittedName>
</protein>
<keyword evidence="3" id="KW-1185">Reference proteome</keyword>
<dbReference type="PANTHER" id="PTHR43355">
    <property type="entry name" value="FLAVIN REDUCTASE (NADPH)"/>
    <property type="match status" value="1"/>
</dbReference>
<feature type="domain" description="NAD(P)-binding" evidence="1">
    <location>
        <begin position="7"/>
        <end position="198"/>
    </location>
</feature>
<gene>
    <name evidence="2" type="ORF">CGZ91_00485</name>
</gene>
<dbReference type="SUPFAM" id="SSF51735">
    <property type="entry name" value="NAD(P)-binding Rossmann-fold domains"/>
    <property type="match status" value="1"/>
</dbReference>
<dbReference type="PANTHER" id="PTHR43355:SF2">
    <property type="entry name" value="FLAVIN REDUCTASE (NADPH)"/>
    <property type="match status" value="1"/>
</dbReference>
<dbReference type="GO" id="GO:0004074">
    <property type="term" value="F:biliverdin reductase [NAD(P)H] activity"/>
    <property type="evidence" value="ECO:0007669"/>
    <property type="project" value="TreeGrafter"/>
</dbReference>
<sequence length="211" mass="23004">MRILVPGATGMVGSCVVEQALGRGHEVTALARHPNRLTIDHPRLTKVRADLLDADAVEPLLAGVDAVVSTVGIGTSRKPTTLYSAGTRNLLAGMKQHGVDRIVVITSEVAAHWAHQGLFKLWVVLPLLQKALGATYDDMRRMDITLWESDAQWTAIRAPRIRSASAKGRYRLDADKPLPCGWTITAPDMATALLDIAERDDLGRMHIYVAN</sequence>
<dbReference type="Pfam" id="PF13460">
    <property type="entry name" value="NAD_binding_10"/>
    <property type="match status" value="1"/>
</dbReference>
<name>A0A255EKG3_9ACTN</name>
<evidence type="ECO:0000313" key="3">
    <source>
        <dbReference type="Proteomes" id="UP000216300"/>
    </source>
</evidence>
<dbReference type="InterPro" id="IPR016040">
    <property type="entry name" value="NAD(P)-bd_dom"/>
</dbReference>
<accession>A0A255EKG3</accession>
<reference evidence="2 3" key="1">
    <citation type="submission" date="2017-07" db="EMBL/GenBank/DDBJ databases">
        <title>Draft whole genome sequences of clinical Proprionibacteriaceae strains.</title>
        <authorList>
            <person name="Bernier A.-M."/>
            <person name="Bernard K."/>
            <person name="Domingo M.-C."/>
        </authorList>
    </citation>
    <scope>NUCLEOTIDE SEQUENCE [LARGE SCALE GENOMIC DNA]</scope>
    <source>
        <strain evidence="2 3">NML 150081</strain>
    </source>
</reference>
<evidence type="ECO:0000259" key="1">
    <source>
        <dbReference type="Pfam" id="PF13460"/>
    </source>
</evidence>
<comment type="caution">
    <text evidence="2">The sequence shown here is derived from an EMBL/GenBank/DDBJ whole genome shotgun (WGS) entry which is preliminary data.</text>
</comment>
<dbReference type="RefSeq" id="WP_094452064.1">
    <property type="nucleotide sequence ID" value="NZ_NMVJ01000001.1"/>
</dbReference>
<dbReference type="OrthoDB" id="9771302at2"/>
<proteinExistence type="predicted"/>
<dbReference type="CDD" id="cd05244">
    <property type="entry name" value="BVR-B_like_SDR_a"/>
    <property type="match status" value="1"/>
</dbReference>
<dbReference type="PROSITE" id="PS51257">
    <property type="entry name" value="PROKAR_LIPOPROTEIN"/>
    <property type="match status" value="1"/>
</dbReference>
<dbReference type="InterPro" id="IPR051606">
    <property type="entry name" value="Polyketide_Oxido-like"/>
</dbReference>
<dbReference type="GO" id="GO:0042602">
    <property type="term" value="F:riboflavin reductase (NADPH) activity"/>
    <property type="evidence" value="ECO:0007669"/>
    <property type="project" value="TreeGrafter"/>
</dbReference>
<dbReference type="Proteomes" id="UP000216300">
    <property type="component" value="Unassembled WGS sequence"/>
</dbReference>
<dbReference type="AlphaFoldDB" id="A0A255EKG3"/>